<name>A0ABU3QSW0_9ACTN</name>
<protein>
    <submittedName>
        <fullName evidence="1">Uncharacterized protein</fullName>
    </submittedName>
</protein>
<gene>
    <name evidence="1" type="ORF">RND61_27770</name>
</gene>
<evidence type="ECO:0000313" key="2">
    <source>
        <dbReference type="Proteomes" id="UP001250181"/>
    </source>
</evidence>
<dbReference type="Proteomes" id="UP001250181">
    <property type="component" value="Unassembled WGS sequence"/>
</dbReference>
<proteinExistence type="predicted"/>
<organism evidence="1 2">
    <name type="scientific">Streptomyces tamarix</name>
    <dbReference type="NCBI Taxonomy" id="3078565"/>
    <lineage>
        <taxon>Bacteria</taxon>
        <taxon>Bacillati</taxon>
        <taxon>Actinomycetota</taxon>
        <taxon>Actinomycetes</taxon>
        <taxon>Kitasatosporales</taxon>
        <taxon>Streptomycetaceae</taxon>
        <taxon>Streptomyces</taxon>
    </lineage>
</organism>
<comment type="caution">
    <text evidence="1">The sequence shown here is derived from an EMBL/GenBank/DDBJ whole genome shotgun (WGS) entry which is preliminary data.</text>
</comment>
<reference evidence="1 2" key="1">
    <citation type="submission" date="2023-09" db="EMBL/GenBank/DDBJ databases">
        <title>Streptomyces sp. nov.: A antagonism against Alternaria gaisen Producing Streptochlin, Isolated from Tamarix root soil.</title>
        <authorList>
            <person name="Chen Y."/>
        </authorList>
    </citation>
    <scope>NUCLEOTIDE SEQUENCE [LARGE SCALE GENOMIC DNA]</scope>
    <source>
        <strain evidence="1 2">TRM76323</strain>
    </source>
</reference>
<sequence>MGAARHFFRRSEVSDAQVAADIKADVESSRKAERTFMAAGQHRLAEDMRKATDEYLDEYNDLKSGRWSPKHAR</sequence>
<keyword evidence="2" id="KW-1185">Reference proteome</keyword>
<dbReference type="EMBL" id="JAWCTQ010000049">
    <property type="protein sequence ID" value="MDT9685835.1"/>
    <property type="molecule type" value="Genomic_DNA"/>
</dbReference>
<dbReference type="RefSeq" id="WP_315880875.1">
    <property type="nucleotide sequence ID" value="NZ_JAWCTQ010000049.1"/>
</dbReference>
<accession>A0ABU3QSW0</accession>
<evidence type="ECO:0000313" key="1">
    <source>
        <dbReference type="EMBL" id="MDT9685835.1"/>
    </source>
</evidence>